<protein>
    <submittedName>
        <fullName evidence="3">Uncharacterized protein</fullName>
    </submittedName>
</protein>
<name>A0ABR4LS69_9EURO</name>
<dbReference type="Pfam" id="PF10022">
    <property type="entry name" value="DUF2264"/>
    <property type="match status" value="1"/>
</dbReference>
<evidence type="ECO:0000259" key="2">
    <source>
        <dbReference type="Pfam" id="PF20938"/>
    </source>
</evidence>
<organism evidence="3 4">
    <name type="scientific">Aspergillus lucknowensis</name>
    <dbReference type="NCBI Taxonomy" id="176173"/>
    <lineage>
        <taxon>Eukaryota</taxon>
        <taxon>Fungi</taxon>
        <taxon>Dikarya</taxon>
        <taxon>Ascomycota</taxon>
        <taxon>Pezizomycotina</taxon>
        <taxon>Eurotiomycetes</taxon>
        <taxon>Eurotiomycetidae</taxon>
        <taxon>Eurotiales</taxon>
        <taxon>Aspergillaceae</taxon>
        <taxon>Aspergillus</taxon>
        <taxon>Aspergillus subgen. Nidulantes</taxon>
    </lineage>
</organism>
<evidence type="ECO:0000259" key="1">
    <source>
        <dbReference type="Pfam" id="PF10022"/>
    </source>
</evidence>
<dbReference type="InterPro" id="IPR016624">
    <property type="entry name" value="UCP014753"/>
</dbReference>
<feature type="domain" description="DUF2264" evidence="1">
    <location>
        <begin position="14"/>
        <end position="413"/>
    </location>
</feature>
<gene>
    <name evidence="3" type="ORF">BJX67DRAFT_387933</name>
</gene>
<comment type="caution">
    <text evidence="3">The sequence shown here is derived from an EMBL/GenBank/DDBJ whole genome shotgun (WGS) entry which is preliminary data.</text>
</comment>
<dbReference type="GeneID" id="98149378"/>
<evidence type="ECO:0000313" key="3">
    <source>
        <dbReference type="EMBL" id="KAL2867383.1"/>
    </source>
</evidence>
<dbReference type="InterPro" id="IPR049349">
    <property type="entry name" value="DUF2264_N"/>
</dbReference>
<evidence type="ECO:0000313" key="4">
    <source>
        <dbReference type="Proteomes" id="UP001610432"/>
    </source>
</evidence>
<dbReference type="PANTHER" id="PTHR35339:SF2">
    <property type="entry name" value="DUF2264 DOMAIN-CONTAINING PROTEIN-RELATED"/>
    <property type="match status" value="1"/>
</dbReference>
<dbReference type="PANTHER" id="PTHR35339">
    <property type="entry name" value="LINALOOL DEHYDRATASE_ISOMERASE DOMAIN-CONTAINING PROTEIN"/>
    <property type="match status" value="1"/>
</dbReference>
<dbReference type="RefSeq" id="XP_070886362.1">
    <property type="nucleotide sequence ID" value="XM_071034306.1"/>
</dbReference>
<dbReference type="InterPro" id="IPR049237">
    <property type="entry name" value="DUF2264_C"/>
</dbReference>
<dbReference type="Proteomes" id="UP001610432">
    <property type="component" value="Unassembled WGS sequence"/>
</dbReference>
<dbReference type="EMBL" id="JBFXLQ010000019">
    <property type="protein sequence ID" value="KAL2867383.1"/>
    <property type="molecule type" value="Genomic_DNA"/>
</dbReference>
<feature type="domain" description="DUF2264" evidence="2">
    <location>
        <begin position="421"/>
        <end position="717"/>
    </location>
</feature>
<reference evidence="3 4" key="1">
    <citation type="submission" date="2024-07" db="EMBL/GenBank/DDBJ databases">
        <title>Section-level genome sequencing and comparative genomics of Aspergillus sections Usti and Cavernicolus.</title>
        <authorList>
            <consortium name="Lawrence Berkeley National Laboratory"/>
            <person name="Nybo J.L."/>
            <person name="Vesth T.C."/>
            <person name="Theobald S."/>
            <person name="Frisvad J.C."/>
            <person name="Larsen T.O."/>
            <person name="Kjaerboelling I."/>
            <person name="Rothschild-Mancinelli K."/>
            <person name="Lyhne E.K."/>
            <person name="Kogle M.E."/>
            <person name="Barry K."/>
            <person name="Clum A."/>
            <person name="Na H."/>
            <person name="Ledsgaard L."/>
            <person name="Lin J."/>
            <person name="Lipzen A."/>
            <person name="Kuo A."/>
            <person name="Riley R."/>
            <person name="Mondo S."/>
            <person name="Labutti K."/>
            <person name="Haridas S."/>
            <person name="Pangalinan J."/>
            <person name="Salamov A.A."/>
            <person name="Simmons B.A."/>
            <person name="Magnuson J.K."/>
            <person name="Chen J."/>
            <person name="Drula E."/>
            <person name="Henrissat B."/>
            <person name="Wiebenga A."/>
            <person name="Lubbers R.J."/>
            <person name="Gomes A.C."/>
            <person name="Macurrencykelacurrency M.R."/>
            <person name="Stajich J."/>
            <person name="Grigoriev I.V."/>
            <person name="Mortensen U.H."/>
            <person name="De Vries R.P."/>
            <person name="Baker S.E."/>
            <person name="Andersen M.R."/>
        </authorList>
    </citation>
    <scope>NUCLEOTIDE SEQUENCE [LARGE SCALE GENOMIC DNA]</scope>
    <source>
        <strain evidence="3 4">CBS 449.75</strain>
    </source>
</reference>
<dbReference type="PIRSF" id="PIRSF014753">
    <property type="entry name" value="UCP014753"/>
    <property type="match status" value="1"/>
</dbReference>
<accession>A0ABR4LS69</accession>
<sequence length="734" mass="81066">MPPLPGFSDNPLQSRADLITAATALVHPLHAHFSPAKAFVRLPTSTGAHFDERAAQLEGFARPLWVIASLLHSINRNTDLDSDSRDTARIRGRIHALAQPWLTGLANGTDPAHPEYWGSIGNGDQRMVEAEVLACALLFAPDAFFHSQSPAAQRNIVTWLRGIQGKEMPRNNWRWFRVFVDLALVLVAGVEYDEVKSEMEGDLAVLDSFYLGGGWSGDGPWLTAEEEAEEERECVRTRRRDRVGAGRQVDYYSGSFAIQFSQLLYVKFAGAAGLDAQRVERYRVQAREFGNVYWRYFDRHGAAIPFGRSLTYRFACGAYFAALAVAGVSNMPQPLASPGAVKGFLLRHLRWWAAHSPDILSPDGTMTIGYLYPNMYMAEDYNSPQSVYWSLKSLIVLTLDDTHAFWPAEETPYPANPNPGIALIQQPTQILCNHPLSTHHFLLSAGQFVAWPMKATQAKYCKFAYSSSFAFSVPTGPLIQQLAPDSTLALSRDGAETWAVKWKCSSVRYGSASIYSSSGKPDETVESVPTATVEWRPWAEGKVVVTTTLIPPMNRWPDWHVRVHRIRLVKTARLESLYLVEGGFAISRVPRGDERVLPLRSEDALDNVDFGTGAGQGIYTSETGVLVVSHAGASGVVGSARVLSSTGTADEATEHEALKPDSNTNLMAQRTLIPVSRQEVFDFEEGSEIVLVTRVFAQTSGGKGQQLRQRWLDVPRVRVDGLPVDGEDVIILDS</sequence>
<keyword evidence="4" id="KW-1185">Reference proteome</keyword>
<proteinExistence type="predicted"/>
<dbReference type="Pfam" id="PF20938">
    <property type="entry name" value="DUF2264_C"/>
    <property type="match status" value="1"/>
</dbReference>